<feature type="region of interest" description="Disordered" evidence="1">
    <location>
        <begin position="51"/>
        <end position="86"/>
    </location>
</feature>
<name>A0A8S1YFC6_PAROT</name>
<evidence type="ECO:0000256" key="2">
    <source>
        <dbReference type="SAM" id="Phobius"/>
    </source>
</evidence>
<keyword evidence="2" id="KW-1133">Transmembrane helix</keyword>
<accession>A0A8S1YFC6</accession>
<feature type="compositionally biased region" description="Basic and acidic residues" evidence="1">
    <location>
        <begin position="58"/>
        <end position="72"/>
    </location>
</feature>
<dbReference type="EMBL" id="CAJJDP010000156">
    <property type="protein sequence ID" value="CAD8211567.1"/>
    <property type="molecule type" value="Genomic_DNA"/>
</dbReference>
<keyword evidence="2" id="KW-0812">Transmembrane</keyword>
<sequence length="86" mass="10051">MIKQTSNRTWGDHYKNFILFISLFLYTLIGLKKECNNQTNYELKYIIDNNTPFKRKPKDNDEADNGREEMKSNIKKGLGGEAECKS</sequence>
<evidence type="ECO:0000256" key="1">
    <source>
        <dbReference type="SAM" id="MobiDB-lite"/>
    </source>
</evidence>
<keyword evidence="4" id="KW-1185">Reference proteome</keyword>
<keyword evidence="2" id="KW-0472">Membrane</keyword>
<protein>
    <submittedName>
        <fullName evidence="3">Uncharacterized protein</fullName>
    </submittedName>
</protein>
<evidence type="ECO:0000313" key="4">
    <source>
        <dbReference type="Proteomes" id="UP000683925"/>
    </source>
</evidence>
<gene>
    <name evidence="3" type="ORF">POCTA_138.1.T1540138</name>
</gene>
<organism evidence="3 4">
    <name type="scientific">Paramecium octaurelia</name>
    <dbReference type="NCBI Taxonomy" id="43137"/>
    <lineage>
        <taxon>Eukaryota</taxon>
        <taxon>Sar</taxon>
        <taxon>Alveolata</taxon>
        <taxon>Ciliophora</taxon>
        <taxon>Intramacronucleata</taxon>
        <taxon>Oligohymenophorea</taxon>
        <taxon>Peniculida</taxon>
        <taxon>Parameciidae</taxon>
        <taxon>Paramecium</taxon>
    </lineage>
</organism>
<comment type="caution">
    <text evidence="3">The sequence shown here is derived from an EMBL/GenBank/DDBJ whole genome shotgun (WGS) entry which is preliminary data.</text>
</comment>
<proteinExistence type="predicted"/>
<feature type="transmembrane region" description="Helical" evidence="2">
    <location>
        <begin position="13"/>
        <end position="31"/>
    </location>
</feature>
<evidence type="ECO:0000313" key="3">
    <source>
        <dbReference type="EMBL" id="CAD8211567.1"/>
    </source>
</evidence>
<dbReference type="AlphaFoldDB" id="A0A8S1YFC6"/>
<reference evidence="3" key="1">
    <citation type="submission" date="2021-01" db="EMBL/GenBank/DDBJ databases">
        <authorList>
            <consortium name="Genoscope - CEA"/>
            <person name="William W."/>
        </authorList>
    </citation>
    <scope>NUCLEOTIDE SEQUENCE</scope>
</reference>
<dbReference type="Proteomes" id="UP000683925">
    <property type="component" value="Unassembled WGS sequence"/>
</dbReference>